<keyword evidence="2" id="KW-1185">Reference proteome</keyword>
<gene>
    <name evidence="1" type="ORF">M1O15_03065</name>
</gene>
<dbReference type="Pfam" id="PF10977">
    <property type="entry name" value="DUF2797"/>
    <property type="match status" value="1"/>
</dbReference>
<dbReference type="InterPro" id="IPR021246">
    <property type="entry name" value="DUF2797"/>
</dbReference>
<name>A0ABT0I503_9ACTN</name>
<evidence type="ECO:0000313" key="1">
    <source>
        <dbReference type="EMBL" id="MCK8676411.1"/>
    </source>
</evidence>
<sequence>MRWGGAGGGRGPGLVWEGGRVSGLGYGQRVAFRVVGERRCPGARGNRCPVEARLPGRSTGGLCPECARLDRAHSVAADTAAGDPRTFRVYLAWFGPGLVKVGITAEERGGARLLEQGAVAYTWLGRGALMAARRTEELLGTALGVPDRVPYAVKRLARVGLPGAAERVAEVTGLYRRAAEVGGWDETLERLPLGVEDHAEVFALGAVERIDGVVAELVDGGWLVGRLVAAAGPDLHLEAEGGEAVVLDTRLMVGWGLAAVAEGEMGERESGGGVAVPVVGVPGEEEVQGGLF</sequence>
<protein>
    <submittedName>
        <fullName evidence="1">DUF2797 domain-containing protein</fullName>
    </submittedName>
</protein>
<comment type="caution">
    <text evidence="1">The sequence shown here is derived from an EMBL/GenBank/DDBJ whole genome shotgun (WGS) entry which is preliminary data.</text>
</comment>
<organism evidence="1 2">
    <name type="scientific">Streptomyces lichenis</name>
    <dbReference type="NCBI Taxonomy" id="2306967"/>
    <lineage>
        <taxon>Bacteria</taxon>
        <taxon>Bacillati</taxon>
        <taxon>Actinomycetota</taxon>
        <taxon>Actinomycetes</taxon>
        <taxon>Kitasatosporales</taxon>
        <taxon>Streptomycetaceae</taxon>
        <taxon>Streptomyces</taxon>
    </lineage>
</organism>
<proteinExistence type="predicted"/>
<dbReference type="Proteomes" id="UP001522868">
    <property type="component" value="Unassembled WGS sequence"/>
</dbReference>
<accession>A0ABT0I503</accession>
<dbReference type="EMBL" id="JALPTH010000002">
    <property type="protein sequence ID" value="MCK8676411.1"/>
    <property type="molecule type" value="Genomic_DNA"/>
</dbReference>
<evidence type="ECO:0000313" key="2">
    <source>
        <dbReference type="Proteomes" id="UP001522868"/>
    </source>
</evidence>
<reference evidence="1 2" key="1">
    <citation type="submission" date="2022-04" db="EMBL/GenBank/DDBJ databases">
        <title>Streptomyces sp. nov. LCR6-01 isolated from Lichen of Dirinaria sp.</title>
        <authorList>
            <person name="Kanchanasin P."/>
            <person name="Tanasupawat S."/>
            <person name="Phongsopitanun W."/>
        </authorList>
    </citation>
    <scope>NUCLEOTIDE SEQUENCE [LARGE SCALE GENOMIC DNA]</scope>
    <source>
        <strain evidence="1 2">LCR6-01</strain>
    </source>
</reference>